<protein>
    <submittedName>
        <fullName evidence="1">Uncharacterized protein</fullName>
    </submittedName>
</protein>
<gene>
    <name evidence="1" type="ORF">Baya_10763</name>
</gene>
<reference evidence="1 2" key="1">
    <citation type="journal article" date="2019" name="Genome Biol. Evol.">
        <title>Whole-Genome Sequencing of the Giant Devil Catfish, Bagarius yarrelli.</title>
        <authorList>
            <person name="Jiang W."/>
            <person name="Lv Y."/>
            <person name="Cheng L."/>
            <person name="Yang K."/>
            <person name="Chao B."/>
            <person name="Wang X."/>
            <person name="Li Y."/>
            <person name="Pan X."/>
            <person name="You X."/>
            <person name="Zhang Y."/>
            <person name="Yang J."/>
            <person name="Li J."/>
            <person name="Zhang X."/>
            <person name="Liu S."/>
            <person name="Sun C."/>
            <person name="Yang J."/>
            <person name="Shi Q."/>
        </authorList>
    </citation>
    <scope>NUCLEOTIDE SEQUENCE [LARGE SCALE GENOMIC DNA]</scope>
    <source>
        <strain evidence="1">JWS20170419001</strain>
        <tissue evidence="1">Muscle</tissue>
    </source>
</reference>
<name>A0A556UZA4_BAGYA</name>
<comment type="caution">
    <text evidence="1">The sequence shown here is derived from an EMBL/GenBank/DDBJ whole genome shotgun (WGS) entry which is preliminary data.</text>
</comment>
<proteinExistence type="predicted"/>
<evidence type="ECO:0000313" key="2">
    <source>
        <dbReference type="Proteomes" id="UP000319801"/>
    </source>
</evidence>
<dbReference type="Proteomes" id="UP000319801">
    <property type="component" value="Unassembled WGS sequence"/>
</dbReference>
<dbReference type="AlphaFoldDB" id="A0A556UZA4"/>
<evidence type="ECO:0000313" key="1">
    <source>
        <dbReference type="EMBL" id="TSQ12683.1"/>
    </source>
</evidence>
<sequence>MANKKTKKRKHVQELLTEEDDKLNIVSAEVKPHGIMNLSPVSSRPVNASRVIAAKECESFTQPSSGTGRGTWG</sequence>
<dbReference type="EMBL" id="VCAZ01000082">
    <property type="protein sequence ID" value="TSQ12683.1"/>
    <property type="molecule type" value="Genomic_DNA"/>
</dbReference>
<keyword evidence="2" id="KW-1185">Reference proteome</keyword>
<accession>A0A556UZA4</accession>
<organism evidence="1 2">
    <name type="scientific">Bagarius yarrelli</name>
    <name type="common">Goonch</name>
    <name type="synonym">Bagrus yarrelli</name>
    <dbReference type="NCBI Taxonomy" id="175774"/>
    <lineage>
        <taxon>Eukaryota</taxon>
        <taxon>Metazoa</taxon>
        <taxon>Chordata</taxon>
        <taxon>Craniata</taxon>
        <taxon>Vertebrata</taxon>
        <taxon>Euteleostomi</taxon>
        <taxon>Actinopterygii</taxon>
        <taxon>Neopterygii</taxon>
        <taxon>Teleostei</taxon>
        <taxon>Ostariophysi</taxon>
        <taxon>Siluriformes</taxon>
        <taxon>Sisoridae</taxon>
        <taxon>Sisorinae</taxon>
        <taxon>Bagarius</taxon>
    </lineage>
</organism>